<feature type="transmembrane region" description="Helical" evidence="1">
    <location>
        <begin position="403"/>
        <end position="426"/>
    </location>
</feature>
<sequence length="749" mass="76218">MAGKNNTIQQRISLSGGDDIKSQLLALGAAGEKAFKQLKTAVDKANFAKFSASLSKARSDLATVGKNLALLGTGLAAAAGGAGAAVLGLAKSGSEAADAAGKAAQKTGLQIDAYGKLEFAASQADVSQEQFVSGMSKLNKAISEAAAQGTKAGKAIEDVGVHVTRFGAKAKDAAAAAKPVADIFTKLGISVRDASGKLKTNEQILLEVSDAFARMPDGALKSALAIELFGKAGAELLPFLNAGKKGLIDLGKEAVALGIVFSPEQVTAAENFNDTVASLGKSVRGTRIQLGLLFAPLFTALAGGLRDEINNNRVAIVAFGQKVAQVTAGALGDLFHLLSGNTQNIKSPFIREWGAAIVQFGRDVAGVVNGLVIPAFKALREGAQFVADAINKVFGTDITAGELALGTAILSAVGAFTLLASVVGVVVSGIGLLAGLVGGIPLAIAAAAVTAGILIGVFWEDIKAGAAGAWQVVQDGAATAWQAIVQGATDLWSQIVGAFQAGQQMAVDAFNAIVESIVSVWNGLIDRLGSIAQQIVDRIATWFGTLPQRITTIFNSLVSIASSVLNRVSSLVDSIVSKIKSAIAFAKQLAGLGGGDSGSSGGGSQGGFARGGFLAHGPGTSTSDSIMARLSVGEFVIRAKVVKALGADFFHALNNGFLPSLKGLQGFSLGGAVDQFNRSMSVQRFASGGLAKTNLAPASGFTGKTVAVKLQYGPTVQDVIDLIGQADPVTRFQQFALAEATSSAGRRPR</sequence>
<reference evidence="3" key="1">
    <citation type="journal article" date="2019" name="Int. J. Syst. Evol. Microbiol.">
        <title>The Global Catalogue of Microorganisms (GCM) 10K type strain sequencing project: providing services to taxonomists for standard genome sequencing and annotation.</title>
        <authorList>
            <consortium name="The Broad Institute Genomics Platform"/>
            <consortium name="The Broad Institute Genome Sequencing Center for Infectious Disease"/>
            <person name="Wu L."/>
            <person name="Ma J."/>
        </authorList>
    </citation>
    <scope>NUCLEOTIDE SEQUENCE [LARGE SCALE GENOMIC DNA]</scope>
    <source>
        <strain evidence="3">CGMCC 1.16225</strain>
    </source>
</reference>
<keyword evidence="1" id="KW-0472">Membrane</keyword>
<gene>
    <name evidence="2" type="ORF">ACFSOZ_12700</name>
</gene>
<feature type="transmembrane region" description="Helical" evidence="1">
    <location>
        <begin position="433"/>
        <end position="459"/>
    </location>
</feature>
<comment type="caution">
    <text evidence="2">The sequence shown here is derived from an EMBL/GenBank/DDBJ whole genome shotgun (WGS) entry which is preliminary data.</text>
</comment>
<evidence type="ECO:0000313" key="2">
    <source>
        <dbReference type="EMBL" id="MFD1983529.1"/>
    </source>
</evidence>
<evidence type="ECO:0008006" key="4">
    <source>
        <dbReference type="Google" id="ProtNLM"/>
    </source>
</evidence>
<evidence type="ECO:0000313" key="3">
    <source>
        <dbReference type="Proteomes" id="UP001597405"/>
    </source>
</evidence>
<keyword evidence="1" id="KW-1133">Transmembrane helix</keyword>
<keyword evidence="3" id="KW-1185">Reference proteome</keyword>
<name>A0ABW4U9I0_9HYPH</name>
<protein>
    <recommendedName>
        <fullName evidence="4">Phage tail tape measure protein</fullName>
    </recommendedName>
</protein>
<dbReference type="Proteomes" id="UP001597405">
    <property type="component" value="Unassembled WGS sequence"/>
</dbReference>
<accession>A0ABW4U9I0</accession>
<keyword evidence="1" id="KW-0812">Transmembrane</keyword>
<dbReference type="RefSeq" id="WP_379097939.1">
    <property type="nucleotide sequence ID" value="NZ_JBHUGZ010000007.1"/>
</dbReference>
<proteinExistence type="predicted"/>
<dbReference type="EMBL" id="JBHUGZ010000007">
    <property type="protein sequence ID" value="MFD1983529.1"/>
    <property type="molecule type" value="Genomic_DNA"/>
</dbReference>
<organism evidence="2 3">
    <name type="scientific">Mesorhizobium newzealandense</name>
    <dbReference type="NCBI Taxonomy" id="1300302"/>
    <lineage>
        <taxon>Bacteria</taxon>
        <taxon>Pseudomonadati</taxon>
        <taxon>Pseudomonadota</taxon>
        <taxon>Alphaproteobacteria</taxon>
        <taxon>Hyphomicrobiales</taxon>
        <taxon>Phyllobacteriaceae</taxon>
        <taxon>Mesorhizobium</taxon>
    </lineage>
</organism>
<evidence type="ECO:0000256" key="1">
    <source>
        <dbReference type="SAM" id="Phobius"/>
    </source>
</evidence>